<evidence type="ECO:0000256" key="5">
    <source>
        <dbReference type="RuleBase" id="RU363041"/>
    </source>
</evidence>
<comment type="subcellular location">
    <subcellularLocation>
        <location evidence="5">Cell membrane</location>
        <topology evidence="5">Multi-pass membrane protein</topology>
    </subcellularLocation>
    <subcellularLocation>
        <location evidence="1">Membrane</location>
        <topology evidence="1">Multi-pass membrane protein</topology>
    </subcellularLocation>
</comment>
<sequence>MLLVGLEQHTAQGTALLAMIPSALVGSYTHFRHGNLAWAYVPGLVVGVLLGASLGGLLANQMSETLLRVIFSLVLLWTAHRYLVVRPKSQTA</sequence>
<dbReference type="AlphaFoldDB" id="A0A399EQV0"/>
<evidence type="ECO:0000256" key="1">
    <source>
        <dbReference type="ARBA" id="ARBA00004141"/>
    </source>
</evidence>
<dbReference type="PANTHER" id="PTHR43701">
    <property type="entry name" value="MEMBRANE TRANSPORTER PROTEIN MJ0441-RELATED"/>
    <property type="match status" value="1"/>
</dbReference>
<dbReference type="Pfam" id="PF01925">
    <property type="entry name" value="TauE"/>
    <property type="match status" value="1"/>
</dbReference>
<keyword evidence="4 5" id="KW-0472">Membrane</keyword>
<keyword evidence="3 5" id="KW-1133">Transmembrane helix</keyword>
<keyword evidence="5" id="KW-1003">Cell membrane</keyword>
<name>A0A399EQV0_9DEIN</name>
<proteinExistence type="inferred from homology"/>
<organism evidence="6 7">
    <name type="scientific">Meiothermus luteus</name>
    <dbReference type="NCBI Taxonomy" id="2026184"/>
    <lineage>
        <taxon>Bacteria</taxon>
        <taxon>Thermotogati</taxon>
        <taxon>Deinococcota</taxon>
        <taxon>Deinococci</taxon>
        <taxon>Thermales</taxon>
        <taxon>Thermaceae</taxon>
        <taxon>Meiothermus</taxon>
    </lineage>
</organism>
<comment type="similarity">
    <text evidence="5">Belongs to the 4-toluene sulfonate uptake permease (TSUP) (TC 2.A.102) family.</text>
</comment>
<comment type="caution">
    <text evidence="6">The sequence shown here is derived from an EMBL/GenBank/DDBJ whole genome shotgun (WGS) entry which is preliminary data.</text>
</comment>
<evidence type="ECO:0000256" key="2">
    <source>
        <dbReference type="ARBA" id="ARBA00022692"/>
    </source>
</evidence>
<dbReference type="PANTHER" id="PTHR43701:SF2">
    <property type="entry name" value="MEMBRANE TRANSPORTER PROTEIN YJNA-RELATED"/>
    <property type="match status" value="1"/>
</dbReference>
<evidence type="ECO:0000256" key="4">
    <source>
        <dbReference type="ARBA" id="ARBA00023136"/>
    </source>
</evidence>
<dbReference type="EMBL" id="QWKZ01000059">
    <property type="protein sequence ID" value="RIH84541.1"/>
    <property type="molecule type" value="Genomic_DNA"/>
</dbReference>
<keyword evidence="7" id="KW-1185">Reference proteome</keyword>
<protein>
    <recommendedName>
        <fullName evidence="5">Probable membrane transporter protein</fullName>
    </recommendedName>
</protein>
<evidence type="ECO:0000256" key="3">
    <source>
        <dbReference type="ARBA" id="ARBA00022989"/>
    </source>
</evidence>
<dbReference type="InterPro" id="IPR002781">
    <property type="entry name" value="TM_pro_TauE-like"/>
</dbReference>
<gene>
    <name evidence="6" type="ORF">Mlute_01854</name>
</gene>
<evidence type="ECO:0000313" key="7">
    <source>
        <dbReference type="Proteomes" id="UP000265800"/>
    </source>
</evidence>
<feature type="transmembrane region" description="Helical" evidence="5">
    <location>
        <begin position="65"/>
        <end position="84"/>
    </location>
</feature>
<evidence type="ECO:0000313" key="6">
    <source>
        <dbReference type="EMBL" id="RIH84541.1"/>
    </source>
</evidence>
<reference evidence="6 7" key="1">
    <citation type="submission" date="2018-08" db="EMBL/GenBank/DDBJ databases">
        <title>Meiothermus luteus KCTC 52599 genome sequencing project.</title>
        <authorList>
            <person name="Da Costa M.S."/>
            <person name="Albuquerque L."/>
            <person name="Raposo P."/>
            <person name="Froufe H.J.C."/>
            <person name="Barroso C.S."/>
            <person name="Egas C."/>
        </authorList>
    </citation>
    <scope>NUCLEOTIDE SEQUENCE [LARGE SCALE GENOMIC DNA]</scope>
    <source>
        <strain evidence="6 7">KCTC 52599</strain>
    </source>
</reference>
<keyword evidence="2 5" id="KW-0812">Transmembrane</keyword>
<dbReference type="GO" id="GO:0005886">
    <property type="term" value="C:plasma membrane"/>
    <property type="evidence" value="ECO:0007669"/>
    <property type="project" value="UniProtKB-SubCell"/>
</dbReference>
<dbReference type="Proteomes" id="UP000265800">
    <property type="component" value="Unassembled WGS sequence"/>
</dbReference>
<dbReference type="InterPro" id="IPR051598">
    <property type="entry name" value="TSUP/Inactive_protease-like"/>
</dbReference>
<accession>A0A399EQV0</accession>
<feature type="transmembrane region" description="Helical" evidence="5">
    <location>
        <begin position="38"/>
        <end position="59"/>
    </location>
</feature>